<feature type="region of interest" description="Disordered" evidence="5">
    <location>
        <begin position="471"/>
        <end position="496"/>
    </location>
</feature>
<name>A0AAU3I8C9_9ACTN</name>
<protein>
    <submittedName>
        <fullName evidence="8">FUSC family protein</fullName>
    </submittedName>
</protein>
<dbReference type="EMBL" id="CP109546">
    <property type="protein sequence ID" value="WTZ13774.1"/>
    <property type="molecule type" value="Genomic_DNA"/>
</dbReference>
<sequence>MRSIRRALHFDPRGTHLRTTAVTMATVLGTYGWALLVEHEAGLRVDSVVQAVVIASALGRVQRLFDRTDRLSACVVLPCAAAAGTELSTLIQQHPLAGDAAFVVGVAGAIWVRRFGPRATRAGTLVVLPLIAVLVVPAGAVHADGHEHTAWAAVTALAAVAWGTVVTWTAQRTGLVPRPPSTKVTTAPRAPRRRLTASTRMALQMAAALTAAFAIGRNLWPDHWAWVVLTAFLVCSGARSRGDVLVKGAWRTLGAAAGTVVATAVSGEFGPRSNTAVVVIFVVLAVATWLRELSYAYWAGCVTAVLSLLYDWFGQSPGDLLHTRLAGIAVGAVLGIAASWLVLPIRTGAVIRARTAAALSSLGELLQTDWRDGQAVRLAQARFAYRVEQLAIVTAPMRILAAAPVPRAVSTRWHPDHFTLRSVTALRRCADPVDDLTDAAGSAPDTLTADPAVAQRRARVAAHALTVRRAIGRRPAPPAAAEAAPQELSRAPGATAPAGSCVPAVLTALETIDAQLDVLSALFGPPPVLTSDATATATG</sequence>
<evidence type="ECO:0000313" key="8">
    <source>
        <dbReference type="EMBL" id="WTZ13774.1"/>
    </source>
</evidence>
<organism evidence="8">
    <name type="scientific">Streptomyces sp. NBC_01393</name>
    <dbReference type="NCBI Taxonomy" id="2903851"/>
    <lineage>
        <taxon>Bacteria</taxon>
        <taxon>Bacillati</taxon>
        <taxon>Actinomycetota</taxon>
        <taxon>Actinomycetes</taxon>
        <taxon>Kitasatosporales</taxon>
        <taxon>Streptomycetaceae</taxon>
        <taxon>Streptomyces</taxon>
    </lineage>
</organism>
<dbReference type="AlphaFoldDB" id="A0AAU3I8C9"/>
<keyword evidence="3 6" id="KW-1133">Transmembrane helix</keyword>
<evidence type="ECO:0000256" key="2">
    <source>
        <dbReference type="ARBA" id="ARBA00022692"/>
    </source>
</evidence>
<evidence type="ECO:0000259" key="7">
    <source>
        <dbReference type="Pfam" id="PF13515"/>
    </source>
</evidence>
<gene>
    <name evidence="8" type="ORF">OG699_40810</name>
</gene>
<feature type="transmembrane region" description="Helical" evidence="6">
    <location>
        <begin position="201"/>
        <end position="217"/>
    </location>
</feature>
<evidence type="ECO:0000256" key="4">
    <source>
        <dbReference type="ARBA" id="ARBA00023136"/>
    </source>
</evidence>
<feature type="transmembrane region" description="Helical" evidence="6">
    <location>
        <begin position="122"/>
        <end position="143"/>
    </location>
</feature>
<dbReference type="GO" id="GO:0016020">
    <property type="term" value="C:membrane"/>
    <property type="evidence" value="ECO:0007669"/>
    <property type="project" value="UniProtKB-SubCell"/>
</dbReference>
<dbReference type="Pfam" id="PF13515">
    <property type="entry name" value="FUSC_2"/>
    <property type="match status" value="1"/>
</dbReference>
<feature type="transmembrane region" description="Helical" evidence="6">
    <location>
        <begin position="273"/>
        <end position="290"/>
    </location>
</feature>
<feature type="transmembrane region" description="Helical" evidence="6">
    <location>
        <begin position="295"/>
        <end position="313"/>
    </location>
</feature>
<feature type="transmembrane region" description="Helical" evidence="6">
    <location>
        <begin position="325"/>
        <end position="345"/>
    </location>
</feature>
<proteinExistence type="predicted"/>
<evidence type="ECO:0000256" key="1">
    <source>
        <dbReference type="ARBA" id="ARBA00004141"/>
    </source>
</evidence>
<evidence type="ECO:0000256" key="6">
    <source>
        <dbReference type="SAM" id="Phobius"/>
    </source>
</evidence>
<accession>A0AAU3I8C9</accession>
<feature type="transmembrane region" description="Helical" evidence="6">
    <location>
        <begin position="149"/>
        <end position="170"/>
    </location>
</feature>
<evidence type="ECO:0000256" key="5">
    <source>
        <dbReference type="SAM" id="MobiDB-lite"/>
    </source>
</evidence>
<comment type="subcellular location">
    <subcellularLocation>
        <location evidence="1">Membrane</location>
        <topology evidence="1">Multi-pass membrane protein</topology>
    </subcellularLocation>
</comment>
<feature type="domain" description="Integral membrane bound transporter" evidence="7">
    <location>
        <begin position="212"/>
        <end position="337"/>
    </location>
</feature>
<keyword evidence="4 6" id="KW-0472">Membrane</keyword>
<evidence type="ECO:0000256" key="3">
    <source>
        <dbReference type="ARBA" id="ARBA00022989"/>
    </source>
</evidence>
<keyword evidence="2 6" id="KW-0812">Transmembrane</keyword>
<reference evidence="8" key="1">
    <citation type="submission" date="2022-10" db="EMBL/GenBank/DDBJ databases">
        <title>The complete genomes of actinobacterial strains from the NBC collection.</title>
        <authorList>
            <person name="Joergensen T.S."/>
            <person name="Alvarez Arevalo M."/>
            <person name="Sterndorff E.B."/>
            <person name="Faurdal D."/>
            <person name="Vuksanovic O."/>
            <person name="Mourched A.-S."/>
            <person name="Charusanti P."/>
            <person name="Shaw S."/>
            <person name="Blin K."/>
            <person name="Weber T."/>
        </authorList>
    </citation>
    <scope>NUCLEOTIDE SEQUENCE</scope>
    <source>
        <strain evidence="8">NBC_01393</strain>
    </source>
</reference>
<dbReference type="InterPro" id="IPR049453">
    <property type="entry name" value="Memb_transporter_dom"/>
</dbReference>